<dbReference type="EMBL" id="GBRH01224255">
    <property type="protein sequence ID" value="JAD73640.1"/>
    <property type="molecule type" value="Transcribed_RNA"/>
</dbReference>
<sequence>MPTIQCDQDVLNNLCDQVSPSVVIVNTYETTSYDLDFATGFVI</sequence>
<dbReference type="AlphaFoldDB" id="A0A0A9CJV8"/>
<name>A0A0A9CJV8_ARUDO</name>
<reference evidence="1" key="1">
    <citation type="submission" date="2014-09" db="EMBL/GenBank/DDBJ databases">
        <authorList>
            <person name="Magalhaes I.L.F."/>
            <person name="Oliveira U."/>
            <person name="Santos F.R."/>
            <person name="Vidigal T.H.D.A."/>
            <person name="Brescovit A.D."/>
            <person name="Santos A.J."/>
        </authorList>
    </citation>
    <scope>NUCLEOTIDE SEQUENCE</scope>
    <source>
        <tissue evidence="1">Shoot tissue taken approximately 20 cm above the soil surface</tissue>
    </source>
</reference>
<reference evidence="1" key="2">
    <citation type="journal article" date="2015" name="Data Brief">
        <title>Shoot transcriptome of the giant reed, Arundo donax.</title>
        <authorList>
            <person name="Barrero R.A."/>
            <person name="Guerrero F.D."/>
            <person name="Moolhuijzen P."/>
            <person name="Goolsby J.A."/>
            <person name="Tidwell J."/>
            <person name="Bellgard S.E."/>
            <person name="Bellgard M.I."/>
        </authorList>
    </citation>
    <scope>NUCLEOTIDE SEQUENCE</scope>
    <source>
        <tissue evidence="1">Shoot tissue taken approximately 20 cm above the soil surface</tissue>
    </source>
</reference>
<accession>A0A0A9CJV8</accession>
<organism evidence="1">
    <name type="scientific">Arundo donax</name>
    <name type="common">Giant reed</name>
    <name type="synonym">Donax arundinaceus</name>
    <dbReference type="NCBI Taxonomy" id="35708"/>
    <lineage>
        <taxon>Eukaryota</taxon>
        <taxon>Viridiplantae</taxon>
        <taxon>Streptophyta</taxon>
        <taxon>Embryophyta</taxon>
        <taxon>Tracheophyta</taxon>
        <taxon>Spermatophyta</taxon>
        <taxon>Magnoliopsida</taxon>
        <taxon>Liliopsida</taxon>
        <taxon>Poales</taxon>
        <taxon>Poaceae</taxon>
        <taxon>PACMAD clade</taxon>
        <taxon>Arundinoideae</taxon>
        <taxon>Arundineae</taxon>
        <taxon>Arundo</taxon>
    </lineage>
</organism>
<evidence type="ECO:0000313" key="1">
    <source>
        <dbReference type="EMBL" id="JAD73640.1"/>
    </source>
</evidence>
<proteinExistence type="predicted"/>
<protein>
    <submittedName>
        <fullName evidence="1">Uncharacterized protein</fullName>
    </submittedName>
</protein>